<dbReference type="RefSeq" id="WP_138698918.1">
    <property type="nucleotide sequence ID" value="NZ_JBHSAZ010000081.1"/>
</dbReference>
<reference evidence="1 2" key="1">
    <citation type="submission" date="2019-05" db="EMBL/GenBank/DDBJ databases">
        <title>Draft genome sequence of Nonomuraea zeae DSM 100528.</title>
        <authorList>
            <person name="Saricaoglu S."/>
            <person name="Isik K."/>
        </authorList>
    </citation>
    <scope>NUCLEOTIDE SEQUENCE [LARGE SCALE GENOMIC DNA]</scope>
    <source>
        <strain evidence="1 2">DSM 100528</strain>
    </source>
</reference>
<proteinExistence type="predicted"/>
<dbReference type="EMBL" id="VCKX01000564">
    <property type="protein sequence ID" value="TMR09715.1"/>
    <property type="molecule type" value="Genomic_DNA"/>
</dbReference>
<accession>A0A5S4F0W9</accession>
<name>A0A5S4F0W9_9ACTN</name>
<comment type="caution">
    <text evidence="1">The sequence shown here is derived from an EMBL/GenBank/DDBJ whole genome shotgun (WGS) entry which is preliminary data.</text>
</comment>
<evidence type="ECO:0000313" key="1">
    <source>
        <dbReference type="EMBL" id="TMR09715.1"/>
    </source>
</evidence>
<evidence type="ECO:0000313" key="2">
    <source>
        <dbReference type="Proteomes" id="UP000306628"/>
    </source>
</evidence>
<protein>
    <submittedName>
        <fullName evidence="1">Uncharacterized protein</fullName>
    </submittedName>
</protein>
<dbReference type="AlphaFoldDB" id="A0A5S4F0W9"/>
<keyword evidence="2" id="KW-1185">Reference proteome</keyword>
<gene>
    <name evidence="1" type="ORF">ETD85_61185</name>
</gene>
<organism evidence="1 2">
    <name type="scientific">Nonomuraea zeae</name>
    <dbReference type="NCBI Taxonomy" id="1642303"/>
    <lineage>
        <taxon>Bacteria</taxon>
        <taxon>Bacillati</taxon>
        <taxon>Actinomycetota</taxon>
        <taxon>Actinomycetes</taxon>
        <taxon>Streptosporangiales</taxon>
        <taxon>Streptosporangiaceae</taxon>
        <taxon>Nonomuraea</taxon>
    </lineage>
</organism>
<dbReference type="Proteomes" id="UP000306628">
    <property type="component" value="Unassembled WGS sequence"/>
</dbReference>
<sequence>MTGEEICAAVPAERLGLAARPEPGARVLGRLRGRSGAPAWVLGRLRGRSWAPAGPEGAG</sequence>